<evidence type="ECO:0000313" key="2">
    <source>
        <dbReference type="EMBL" id="MBL0685744.1"/>
    </source>
</evidence>
<sequence length="115" mass="12716">MDANTPSIIIQLLLGIVYALPTVAFIIISLYYLKKAGSTIDGVLILIGNIIIFTTIILNQASMVLFVYYRKWSADVYSYITMGTGILSFIGSILFIVGLSLLVKRVVKNYTSNEN</sequence>
<keyword evidence="3" id="KW-1185">Reference proteome</keyword>
<proteinExistence type="predicted"/>
<dbReference type="AlphaFoldDB" id="A0A937A7N2"/>
<keyword evidence="1" id="KW-1133">Transmembrane helix</keyword>
<feature type="transmembrane region" description="Helical" evidence="1">
    <location>
        <begin position="45"/>
        <end position="70"/>
    </location>
</feature>
<organism evidence="2 3">
    <name type="scientific">Aquimarina mytili</name>
    <dbReference type="NCBI Taxonomy" id="874423"/>
    <lineage>
        <taxon>Bacteria</taxon>
        <taxon>Pseudomonadati</taxon>
        <taxon>Bacteroidota</taxon>
        <taxon>Flavobacteriia</taxon>
        <taxon>Flavobacteriales</taxon>
        <taxon>Flavobacteriaceae</taxon>
        <taxon>Aquimarina</taxon>
    </lineage>
</organism>
<dbReference type="RefSeq" id="WP_201924112.1">
    <property type="nucleotide sequence ID" value="NZ_BAABAX010000018.1"/>
</dbReference>
<reference evidence="2" key="1">
    <citation type="submission" date="2021-01" db="EMBL/GenBank/DDBJ databases">
        <authorList>
            <person name="Zhong Y.L."/>
        </authorList>
    </citation>
    <scope>NUCLEOTIDE SEQUENCE</scope>
    <source>
        <strain evidence="2">KCTC 23302</strain>
    </source>
</reference>
<feature type="transmembrane region" description="Helical" evidence="1">
    <location>
        <begin position="76"/>
        <end position="103"/>
    </location>
</feature>
<evidence type="ECO:0000256" key="1">
    <source>
        <dbReference type="SAM" id="Phobius"/>
    </source>
</evidence>
<comment type="caution">
    <text evidence="2">The sequence shown here is derived from an EMBL/GenBank/DDBJ whole genome shotgun (WGS) entry which is preliminary data.</text>
</comment>
<evidence type="ECO:0000313" key="3">
    <source>
        <dbReference type="Proteomes" id="UP000651057"/>
    </source>
</evidence>
<feature type="transmembrane region" description="Helical" evidence="1">
    <location>
        <begin position="12"/>
        <end position="33"/>
    </location>
</feature>
<gene>
    <name evidence="2" type="ORF">JJQ60_19585</name>
</gene>
<protein>
    <submittedName>
        <fullName evidence="2">Uncharacterized protein</fullName>
    </submittedName>
</protein>
<dbReference type="Proteomes" id="UP000651057">
    <property type="component" value="Unassembled WGS sequence"/>
</dbReference>
<keyword evidence="1" id="KW-0812">Transmembrane</keyword>
<keyword evidence="1" id="KW-0472">Membrane</keyword>
<name>A0A937A7N2_9FLAO</name>
<dbReference type="EMBL" id="JAERQJ010000012">
    <property type="protein sequence ID" value="MBL0685744.1"/>
    <property type="molecule type" value="Genomic_DNA"/>
</dbReference>
<accession>A0A937A7N2</accession>